<dbReference type="EMBL" id="JADOUA010000001">
    <property type="protein sequence ID" value="MBG6089965.1"/>
    <property type="molecule type" value="Genomic_DNA"/>
</dbReference>
<sequence>MTNLPMWAYPVIAVVCFPLMLLTYLAWASRRARMDSDLWEGGDPSTPPLDSEWSRWAA</sequence>
<dbReference type="Proteomes" id="UP000614047">
    <property type="component" value="Unassembled WGS sequence"/>
</dbReference>
<keyword evidence="4" id="KW-1185">Reference proteome</keyword>
<name>A0A931DH41_9ACTN</name>
<comment type="caution">
    <text evidence="3">The sequence shown here is derived from an EMBL/GenBank/DDBJ whole genome shotgun (WGS) entry which is preliminary data.</text>
</comment>
<organism evidence="3 4">
    <name type="scientific">Actinomadura viridis</name>
    <dbReference type="NCBI Taxonomy" id="58110"/>
    <lineage>
        <taxon>Bacteria</taxon>
        <taxon>Bacillati</taxon>
        <taxon>Actinomycetota</taxon>
        <taxon>Actinomycetes</taxon>
        <taxon>Streptosporangiales</taxon>
        <taxon>Thermomonosporaceae</taxon>
        <taxon>Actinomadura</taxon>
    </lineage>
</organism>
<gene>
    <name evidence="3" type="ORF">IW256_004078</name>
</gene>
<keyword evidence="2" id="KW-0472">Membrane</keyword>
<reference evidence="3" key="1">
    <citation type="submission" date="2020-11" db="EMBL/GenBank/DDBJ databases">
        <title>Sequencing the genomes of 1000 actinobacteria strains.</title>
        <authorList>
            <person name="Klenk H.-P."/>
        </authorList>
    </citation>
    <scope>NUCLEOTIDE SEQUENCE</scope>
    <source>
        <strain evidence="3">DSM 43175</strain>
    </source>
</reference>
<keyword evidence="2" id="KW-1133">Transmembrane helix</keyword>
<protein>
    <submittedName>
        <fullName evidence="3">Uncharacterized protein</fullName>
    </submittedName>
</protein>
<keyword evidence="2" id="KW-0812">Transmembrane</keyword>
<evidence type="ECO:0000256" key="1">
    <source>
        <dbReference type="SAM" id="MobiDB-lite"/>
    </source>
</evidence>
<feature type="region of interest" description="Disordered" evidence="1">
    <location>
        <begin position="36"/>
        <end position="58"/>
    </location>
</feature>
<evidence type="ECO:0000256" key="2">
    <source>
        <dbReference type="SAM" id="Phobius"/>
    </source>
</evidence>
<accession>A0A931DH41</accession>
<evidence type="ECO:0000313" key="3">
    <source>
        <dbReference type="EMBL" id="MBG6089965.1"/>
    </source>
</evidence>
<dbReference type="RefSeq" id="WP_197012500.1">
    <property type="nucleotide sequence ID" value="NZ_BAABES010000010.1"/>
</dbReference>
<proteinExistence type="predicted"/>
<feature type="transmembrane region" description="Helical" evidence="2">
    <location>
        <begin position="6"/>
        <end position="27"/>
    </location>
</feature>
<evidence type="ECO:0000313" key="4">
    <source>
        <dbReference type="Proteomes" id="UP000614047"/>
    </source>
</evidence>
<dbReference type="AlphaFoldDB" id="A0A931DH41"/>